<dbReference type="Gene3D" id="3.40.50.150">
    <property type="entry name" value="Vaccinia Virus protein VP39"/>
    <property type="match status" value="1"/>
</dbReference>
<dbReference type="GO" id="GO:0032259">
    <property type="term" value="P:methylation"/>
    <property type="evidence" value="ECO:0007669"/>
    <property type="project" value="UniProtKB-KW"/>
</dbReference>
<dbReference type="Proteomes" id="UP001594351">
    <property type="component" value="Unassembled WGS sequence"/>
</dbReference>
<protein>
    <submittedName>
        <fullName evidence="1">Class I SAM-dependent methyltransferase</fullName>
        <ecNumber evidence="1">2.1.1.-</ecNumber>
    </submittedName>
</protein>
<dbReference type="Pfam" id="PF13578">
    <property type="entry name" value="Methyltransf_24"/>
    <property type="match status" value="1"/>
</dbReference>
<gene>
    <name evidence="1" type="ORF">ACFL27_27725</name>
</gene>
<proteinExistence type="predicted"/>
<dbReference type="InterPro" id="IPR029063">
    <property type="entry name" value="SAM-dependent_MTases_sf"/>
</dbReference>
<comment type="caution">
    <text evidence="1">The sequence shown here is derived from an EMBL/GenBank/DDBJ whole genome shotgun (WGS) entry which is preliminary data.</text>
</comment>
<dbReference type="GO" id="GO:0008168">
    <property type="term" value="F:methyltransferase activity"/>
    <property type="evidence" value="ECO:0007669"/>
    <property type="project" value="UniProtKB-KW"/>
</dbReference>
<dbReference type="SUPFAM" id="SSF53335">
    <property type="entry name" value="S-adenosyl-L-methionine-dependent methyltransferases"/>
    <property type="match status" value="1"/>
</dbReference>
<keyword evidence="2" id="KW-1185">Reference proteome</keyword>
<dbReference type="EC" id="2.1.1.-" evidence="1"/>
<reference evidence="1 2" key="1">
    <citation type="submission" date="2024-09" db="EMBL/GenBank/DDBJ databases">
        <title>Laminarin stimulates single cell rates of sulfate reduction while oxygen inhibits transcriptomic activity in coastal marine sediment.</title>
        <authorList>
            <person name="Lindsay M."/>
            <person name="Orcutt B."/>
            <person name="Emerson D."/>
            <person name="Stepanauskas R."/>
            <person name="D'Angelo T."/>
        </authorList>
    </citation>
    <scope>NUCLEOTIDE SEQUENCE [LARGE SCALE GENOMIC DNA]</scope>
    <source>
        <strain evidence="1">SAG AM-311-K15</strain>
    </source>
</reference>
<organism evidence="1 2">
    <name type="scientific">candidate division CSSED10-310 bacterium</name>
    <dbReference type="NCBI Taxonomy" id="2855610"/>
    <lineage>
        <taxon>Bacteria</taxon>
        <taxon>Bacteria division CSSED10-310</taxon>
    </lineage>
</organism>
<sequence length="256" mass="29322">MISEVFHKIRSRLTLKYHQHFSHRYPELSTSPIAALTQLLAVPADKIEYILKTESLCHLMDDLKKHQSPVKMGGASYLELCYVIVNLTRPNIVVETGVSQGYSSAVLLQALVDSGQGKLYSIDLPAFQRGTKYYTGRAIPERLRSFARWNLLLGPDRQILPDLLTKIAPIDFFHYDSDKSYQGMLSTLELVWKHLRAGAILMMDDVNSNDAFLEFSQSVQQQPFIIPKPTKKDVYQWTKVYYVGLLQKPFQVVYHP</sequence>
<evidence type="ECO:0000313" key="2">
    <source>
        <dbReference type="Proteomes" id="UP001594351"/>
    </source>
</evidence>
<accession>A0ABV6Z6C0</accession>
<dbReference type="EMBL" id="JBHPBY010000673">
    <property type="protein sequence ID" value="MFC1853992.1"/>
    <property type="molecule type" value="Genomic_DNA"/>
</dbReference>
<name>A0ABV6Z6C0_UNCC1</name>
<evidence type="ECO:0000313" key="1">
    <source>
        <dbReference type="EMBL" id="MFC1853992.1"/>
    </source>
</evidence>
<keyword evidence="1" id="KW-0489">Methyltransferase</keyword>
<keyword evidence="1" id="KW-0808">Transferase</keyword>